<organism evidence="3">
    <name type="scientific">Perkinsus marinus (strain ATCC 50983 / TXsc)</name>
    <dbReference type="NCBI Taxonomy" id="423536"/>
    <lineage>
        <taxon>Eukaryota</taxon>
        <taxon>Sar</taxon>
        <taxon>Alveolata</taxon>
        <taxon>Perkinsozoa</taxon>
        <taxon>Perkinsea</taxon>
        <taxon>Perkinsida</taxon>
        <taxon>Perkinsidae</taxon>
        <taxon>Perkinsus</taxon>
    </lineage>
</organism>
<protein>
    <submittedName>
        <fullName evidence="2">Uncharacterized protein</fullName>
    </submittedName>
</protein>
<evidence type="ECO:0000313" key="2">
    <source>
        <dbReference type="EMBL" id="EER17171.1"/>
    </source>
</evidence>
<evidence type="ECO:0000313" key="3">
    <source>
        <dbReference type="Proteomes" id="UP000007800"/>
    </source>
</evidence>
<name>C5KEC2_PERM5</name>
<gene>
    <name evidence="2" type="ORF">Pmar_PMAR000894</name>
</gene>
<dbReference type="EMBL" id="GG672301">
    <property type="protein sequence ID" value="EER17171.1"/>
    <property type="molecule type" value="Genomic_DNA"/>
</dbReference>
<evidence type="ECO:0000256" key="1">
    <source>
        <dbReference type="SAM" id="MobiDB-lite"/>
    </source>
</evidence>
<reference evidence="2 3" key="1">
    <citation type="submission" date="2008-07" db="EMBL/GenBank/DDBJ databases">
        <authorList>
            <person name="El-Sayed N."/>
            <person name="Caler E."/>
            <person name="Inman J."/>
            <person name="Amedeo P."/>
            <person name="Hass B."/>
            <person name="Wortman J."/>
        </authorList>
    </citation>
    <scope>NUCLEOTIDE SEQUENCE [LARGE SCALE GENOMIC DNA]</scope>
    <source>
        <strain evidence="3">ATCC 50983 / TXsc</strain>
    </source>
</reference>
<proteinExistence type="predicted"/>
<dbReference type="InParanoid" id="C5KEC2"/>
<keyword evidence="3" id="KW-1185">Reference proteome</keyword>
<feature type="compositionally biased region" description="Polar residues" evidence="1">
    <location>
        <begin position="73"/>
        <end position="85"/>
    </location>
</feature>
<feature type="non-terminal residue" evidence="2">
    <location>
        <position position="85"/>
    </location>
</feature>
<sequence length="85" mass="9373">IEEAIAATQSKANTIPATMRKRVKKKRFCFLVAPQPKQETIMMTIPAATATHNHQLRTSVRKSDASTSDATTMTRAPTRKSTTIT</sequence>
<feature type="non-terminal residue" evidence="2">
    <location>
        <position position="1"/>
    </location>
</feature>
<accession>C5KEC2</accession>
<dbReference type="Proteomes" id="UP000007800">
    <property type="component" value="Unassembled WGS sequence"/>
</dbReference>
<dbReference type="RefSeq" id="XP_002785375.1">
    <property type="nucleotide sequence ID" value="XM_002785329.1"/>
</dbReference>
<dbReference type="AlphaFoldDB" id="C5KEC2"/>
<dbReference type="GeneID" id="9053390"/>
<feature type="region of interest" description="Disordered" evidence="1">
    <location>
        <begin position="50"/>
        <end position="85"/>
    </location>
</feature>